<dbReference type="AlphaFoldDB" id="A0A2S7I2R5"/>
<evidence type="ECO:0000313" key="3">
    <source>
        <dbReference type="Proteomes" id="UP000238565"/>
    </source>
</evidence>
<dbReference type="InterPro" id="IPR013783">
    <property type="entry name" value="Ig-like_fold"/>
</dbReference>
<dbReference type="PANTHER" id="PTHR37833">
    <property type="entry name" value="LIPOPROTEIN-RELATED"/>
    <property type="match status" value="1"/>
</dbReference>
<feature type="signal peptide" evidence="1">
    <location>
        <begin position="1"/>
        <end position="19"/>
    </location>
</feature>
<dbReference type="Proteomes" id="UP000238565">
    <property type="component" value="Unassembled WGS sequence"/>
</dbReference>
<dbReference type="RefSeq" id="WP_104794335.1">
    <property type="nucleotide sequence ID" value="NZ_PTPZ01000008.1"/>
</dbReference>
<reference evidence="2 3" key="1">
    <citation type="submission" date="2018-02" db="EMBL/GenBank/DDBJ databases">
        <title>Draft genome sequence of bacterial isolates from marine environment.</title>
        <authorList>
            <person name="Singh S.K."/>
            <person name="Hill R."/>
            <person name="Major S."/>
            <person name="Cai H."/>
            <person name="Li Y."/>
        </authorList>
    </citation>
    <scope>NUCLEOTIDE SEQUENCE [LARGE SCALE GENOMIC DNA]</scope>
    <source>
        <strain evidence="2 3">IMET F</strain>
    </source>
</reference>
<gene>
    <name evidence="2" type="ORF">C3729_11645</name>
</gene>
<dbReference type="Gene3D" id="2.60.40.10">
    <property type="entry name" value="Immunoglobulins"/>
    <property type="match status" value="1"/>
</dbReference>
<organism evidence="2 3">
    <name type="scientific">Cloacibacterium normanense</name>
    <dbReference type="NCBI Taxonomy" id="237258"/>
    <lineage>
        <taxon>Bacteria</taxon>
        <taxon>Pseudomonadati</taxon>
        <taxon>Bacteroidota</taxon>
        <taxon>Flavobacteriia</taxon>
        <taxon>Flavobacteriales</taxon>
        <taxon>Weeksellaceae</taxon>
    </lineage>
</organism>
<accession>A0A2S7I2R5</accession>
<feature type="chain" id="PRO_5015776809" evidence="1">
    <location>
        <begin position="20"/>
        <end position="142"/>
    </location>
</feature>
<evidence type="ECO:0000256" key="1">
    <source>
        <dbReference type="SAM" id="SignalP"/>
    </source>
</evidence>
<dbReference type="Pfam" id="PF07610">
    <property type="entry name" value="DUF1573"/>
    <property type="match status" value="1"/>
</dbReference>
<name>A0A2S7I2R5_9FLAO</name>
<sequence>MKKFIGGLLLIGGFVFSSAQTISFEKTTIDYGTIPVNADGNRVFTFKNTGNKPLVLSNVQPGCGCTASEWPRDPIMPGKSGQIKVHYNTANIAPFKKSIDVFSNDPVNGRIVLYIQGKVEGNAKEAEVKNTSDQKKDAVTIK</sequence>
<keyword evidence="1" id="KW-0732">Signal</keyword>
<dbReference type="InterPro" id="IPR011467">
    <property type="entry name" value="DUF1573"/>
</dbReference>
<evidence type="ECO:0000313" key="2">
    <source>
        <dbReference type="EMBL" id="PPZ90843.1"/>
    </source>
</evidence>
<proteinExistence type="predicted"/>
<comment type="caution">
    <text evidence="2">The sequence shown here is derived from an EMBL/GenBank/DDBJ whole genome shotgun (WGS) entry which is preliminary data.</text>
</comment>
<protein>
    <submittedName>
        <fullName evidence="2">DUF1573 domain-containing protein</fullName>
    </submittedName>
</protein>
<dbReference type="EMBL" id="PTPZ01000008">
    <property type="protein sequence ID" value="PPZ90843.1"/>
    <property type="molecule type" value="Genomic_DNA"/>
</dbReference>
<dbReference type="PANTHER" id="PTHR37833:SF1">
    <property type="entry name" value="SIGNAL PEPTIDE PROTEIN"/>
    <property type="match status" value="1"/>
</dbReference>